<evidence type="ECO:0000259" key="2">
    <source>
        <dbReference type="Pfam" id="PF12146"/>
    </source>
</evidence>
<dbReference type="Proteomes" id="UP000659698">
    <property type="component" value="Unassembled WGS sequence"/>
</dbReference>
<dbReference type="PANTHER" id="PTHR12277">
    <property type="entry name" value="ALPHA/BETA HYDROLASE DOMAIN-CONTAINING PROTEIN"/>
    <property type="match status" value="1"/>
</dbReference>
<dbReference type="EMBL" id="JACOAF010000022">
    <property type="protein sequence ID" value="MBC3539995.1"/>
    <property type="molecule type" value="Genomic_DNA"/>
</dbReference>
<evidence type="ECO:0000256" key="1">
    <source>
        <dbReference type="SAM" id="Phobius"/>
    </source>
</evidence>
<reference evidence="3 4" key="1">
    <citation type="journal article" date="2019" name="Int. J. Syst. Evol. Microbiol.">
        <title>Rufibacter sediminis sp. nov., isolated from freshwater lake sediment.</title>
        <authorList>
            <person name="Qu J.H."/>
            <person name="Zhang L.J."/>
            <person name="Fu Y.H."/>
            <person name="Li H.F."/>
        </authorList>
    </citation>
    <scope>NUCLEOTIDE SEQUENCE [LARGE SCALE GENOMIC DNA]</scope>
    <source>
        <strain evidence="3 4">H-1</strain>
    </source>
</reference>
<proteinExistence type="predicted"/>
<keyword evidence="1" id="KW-1133">Transmembrane helix</keyword>
<dbReference type="Gene3D" id="3.40.50.1820">
    <property type="entry name" value="alpha/beta hydrolase"/>
    <property type="match status" value="1"/>
</dbReference>
<dbReference type="InterPro" id="IPR029058">
    <property type="entry name" value="AB_hydrolase_fold"/>
</dbReference>
<keyword evidence="3" id="KW-0378">Hydrolase</keyword>
<dbReference type="SUPFAM" id="SSF53474">
    <property type="entry name" value="alpha/beta-Hydrolases"/>
    <property type="match status" value="1"/>
</dbReference>
<feature type="domain" description="Serine aminopeptidase S33" evidence="2">
    <location>
        <begin position="71"/>
        <end position="185"/>
    </location>
</feature>
<feature type="transmembrane region" description="Helical" evidence="1">
    <location>
        <begin position="6"/>
        <end position="26"/>
    </location>
</feature>
<dbReference type="RefSeq" id="WP_186636779.1">
    <property type="nucleotide sequence ID" value="NZ_JACOAF010000022.1"/>
</dbReference>
<dbReference type="Pfam" id="PF12146">
    <property type="entry name" value="Hydrolase_4"/>
    <property type="match status" value="1"/>
</dbReference>
<name>A0ABR6VS52_9BACT</name>
<evidence type="ECO:0000313" key="4">
    <source>
        <dbReference type="Proteomes" id="UP000659698"/>
    </source>
</evidence>
<dbReference type="InterPro" id="IPR022742">
    <property type="entry name" value="Hydrolase_4"/>
</dbReference>
<keyword evidence="4" id="KW-1185">Reference proteome</keyword>
<dbReference type="PANTHER" id="PTHR12277:SF81">
    <property type="entry name" value="PROTEIN ABHD13"/>
    <property type="match status" value="1"/>
</dbReference>
<comment type="caution">
    <text evidence="3">The sequence shown here is derived from an EMBL/GenBank/DDBJ whole genome shotgun (WGS) entry which is preliminary data.</text>
</comment>
<sequence>MKEIILGVIKLAVLLYVAVCVLLYFLQEKLIFFPEKLSPDFRFRFQGPFQEISLKMPDRVQLNALLFTTDRPKGVIFYLHGNAGSLASWGEVAQVYTALHYDVFMLDYRGYGKSEGKISGQRQFYQDMQTAYDHLKTRYAEEDIVVLGYSIGTGPAAHVASVNKPGLLILQAPYYSLPDLMRHYFPFVPSVLLKYKFQTFQYLPQCAMPVVLFHGEQDEIIYYGSSLKLRERMKPSDTLITLAGQGHNGMSSNPAYLAALQQILQ</sequence>
<organism evidence="3 4">
    <name type="scientific">Rufibacter sediminis</name>
    <dbReference type="NCBI Taxonomy" id="2762756"/>
    <lineage>
        <taxon>Bacteria</taxon>
        <taxon>Pseudomonadati</taxon>
        <taxon>Bacteroidota</taxon>
        <taxon>Cytophagia</taxon>
        <taxon>Cytophagales</taxon>
        <taxon>Hymenobacteraceae</taxon>
        <taxon>Rufibacter</taxon>
    </lineage>
</organism>
<keyword evidence="1" id="KW-0812">Transmembrane</keyword>
<evidence type="ECO:0000313" key="3">
    <source>
        <dbReference type="EMBL" id="MBC3539995.1"/>
    </source>
</evidence>
<protein>
    <submittedName>
        <fullName evidence="3">Alpha/beta fold hydrolase</fullName>
    </submittedName>
</protein>
<gene>
    <name evidence="3" type="ORF">H7U12_09890</name>
</gene>
<accession>A0ABR6VS52</accession>
<dbReference type="GO" id="GO:0016787">
    <property type="term" value="F:hydrolase activity"/>
    <property type="evidence" value="ECO:0007669"/>
    <property type="project" value="UniProtKB-KW"/>
</dbReference>
<keyword evidence="1" id="KW-0472">Membrane</keyword>